<dbReference type="AlphaFoldDB" id="A0A0B1TPL0"/>
<protein>
    <submittedName>
        <fullName evidence="2">Uncharacterized protein</fullName>
    </submittedName>
</protein>
<feature type="region of interest" description="Disordered" evidence="1">
    <location>
        <begin position="1"/>
        <end position="25"/>
    </location>
</feature>
<name>A0A0B1TPL0_OESDE</name>
<dbReference type="Proteomes" id="UP000053660">
    <property type="component" value="Unassembled WGS sequence"/>
</dbReference>
<proteinExistence type="predicted"/>
<reference evidence="2 3" key="1">
    <citation type="submission" date="2014-03" db="EMBL/GenBank/DDBJ databases">
        <title>Draft genome of the hookworm Oesophagostomum dentatum.</title>
        <authorList>
            <person name="Mitreva M."/>
        </authorList>
    </citation>
    <scope>NUCLEOTIDE SEQUENCE [LARGE SCALE GENOMIC DNA]</scope>
    <source>
        <strain evidence="2 3">OD-Hann</strain>
    </source>
</reference>
<evidence type="ECO:0000313" key="2">
    <source>
        <dbReference type="EMBL" id="KHJ99488.1"/>
    </source>
</evidence>
<gene>
    <name evidence="2" type="ORF">OESDEN_00524</name>
</gene>
<accession>A0A0B1TPL0</accession>
<dbReference type="EMBL" id="KN549218">
    <property type="protein sequence ID" value="KHJ99488.1"/>
    <property type="molecule type" value="Genomic_DNA"/>
</dbReference>
<evidence type="ECO:0000256" key="1">
    <source>
        <dbReference type="SAM" id="MobiDB-lite"/>
    </source>
</evidence>
<keyword evidence="3" id="KW-1185">Reference proteome</keyword>
<organism evidence="2 3">
    <name type="scientific">Oesophagostomum dentatum</name>
    <name type="common">Nodular worm</name>
    <dbReference type="NCBI Taxonomy" id="61180"/>
    <lineage>
        <taxon>Eukaryota</taxon>
        <taxon>Metazoa</taxon>
        <taxon>Ecdysozoa</taxon>
        <taxon>Nematoda</taxon>
        <taxon>Chromadorea</taxon>
        <taxon>Rhabditida</taxon>
        <taxon>Rhabditina</taxon>
        <taxon>Rhabditomorpha</taxon>
        <taxon>Strongyloidea</taxon>
        <taxon>Strongylidae</taxon>
        <taxon>Oesophagostomum</taxon>
    </lineage>
</organism>
<evidence type="ECO:0000313" key="3">
    <source>
        <dbReference type="Proteomes" id="UP000053660"/>
    </source>
</evidence>
<sequence>MLEMDVNVGGNEAEGEQEVLETKVPQVDIQGNASKDSETAMVIVSSAVIRRSTVSWKLHLHEEGISQVDLGVTQPHDSRGDRPHTH</sequence>